<evidence type="ECO:0000313" key="1">
    <source>
        <dbReference type="EMBL" id="QUT05178.1"/>
    </source>
</evidence>
<dbReference type="KEGG" id="spph:KFK14_19600"/>
<evidence type="ECO:0000313" key="2">
    <source>
        <dbReference type="Proteomes" id="UP000681425"/>
    </source>
</evidence>
<reference evidence="1" key="1">
    <citation type="submission" date="2021-04" db="EMBL/GenBank/DDBJ databases">
        <title>Isolation of p-tert-butylphenol degrading bacteria Sphingobium phenoxybenzoativorans Tas13 from active sludge.</title>
        <authorList>
            <person name="Li Y."/>
        </authorList>
    </citation>
    <scope>NUCLEOTIDE SEQUENCE</scope>
    <source>
        <strain evidence="1">Tas13</strain>
    </source>
</reference>
<dbReference type="RefSeq" id="WP_212608868.1">
    <property type="nucleotide sequence ID" value="NZ_CP073910.1"/>
</dbReference>
<protein>
    <submittedName>
        <fullName evidence="1">Uncharacterized protein</fullName>
    </submittedName>
</protein>
<gene>
    <name evidence="1" type="ORF">KFK14_19600</name>
</gene>
<organism evidence="1 2">
    <name type="scientific">Sphingobium phenoxybenzoativorans</name>
    <dbReference type="NCBI Taxonomy" id="1592790"/>
    <lineage>
        <taxon>Bacteria</taxon>
        <taxon>Pseudomonadati</taxon>
        <taxon>Pseudomonadota</taxon>
        <taxon>Alphaproteobacteria</taxon>
        <taxon>Sphingomonadales</taxon>
        <taxon>Sphingomonadaceae</taxon>
        <taxon>Sphingobium</taxon>
    </lineage>
</organism>
<name>A0A975K6V7_9SPHN</name>
<dbReference type="Proteomes" id="UP000681425">
    <property type="component" value="Chromosome"/>
</dbReference>
<dbReference type="EMBL" id="CP073910">
    <property type="protein sequence ID" value="QUT05178.1"/>
    <property type="molecule type" value="Genomic_DNA"/>
</dbReference>
<dbReference type="AlphaFoldDB" id="A0A975K6V7"/>
<keyword evidence="2" id="KW-1185">Reference proteome</keyword>
<proteinExistence type="predicted"/>
<accession>A0A975K6V7</accession>
<sequence>MSETLDHAATVATWTDEQLIDTWETASEEETENPSGLLLAVIEEMGKREISF</sequence>